<sequence length="106" mass="11945">MEFLVGFQNSFTSEVLGFSGGIWLLWNDNITIDIVKVHPPVVHMRITQGSSAFISSAVYASLQKMRELWKAFDDFAYYVCEPWILAGHFNSILGGSERQWGQVKGA</sequence>
<keyword evidence="2" id="KW-1185">Reference proteome</keyword>
<dbReference type="EMBL" id="JAIQCV010000002">
    <property type="protein sequence ID" value="KAH1121098.1"/>
    <property type="molecule type" value="Genomic_DNA"/>
</dbReference>
<dbReference type="AlphaFoldDB" id="A0A9D4AHU9"/>
<comment type="caution">
    <text evidence="1">The sequence shown here is derived from an EMBL/GenBank/DDBJ whole genome shotgun (WGS) entry which is preliminary data.</text>
</comment>
<dbReference type="PANTHER" id="PTHR35218:SF9">
    <property type="entry name" value="ENDONUCLEASE_EXONUCLEASE_PHOSPHATASE DOMAIN-CONTAINING PROTEIN"/>
    <property type="match status" value="1"/>
</dbReference>
<organism evidence="1 2">
    <name type="scientific">Gossypium stocksii</name>
    <dbReference type="NCBI Taxonomy" id="47602"/>
    <lineage>
        <taxon>Eukaryota</taxon>
        <taxon>Viridiplantae</taxon>
        <taxon>Streptophyta</taxon>
        <taxon>Embryophyta</taxon>
        <taxon>Tracheophyta</taxon>
        <taxon>Spermatophyta</taxon>
        <taxon>Magnoliopsida</taxon>
        <taxon>eudicotyledons</taxon>
        <taxon>Gunneridae</taxon>
        <taxon>Pentapetalae</taxon>
        <taxon>rosids</taxon>
        <taxon>malvids</taxon>
        <taxon>Malvales</taxon>
        <taxon>Malvaceae</taxon>
        <taxon>Malvoideae</taxon>
        <taxon>Gossypium</taxon>
    </lineage>
</organism>
<dbReference type="PANTHER" id="PTHR35218">
    <property type="entry name" value="RNASE H DOMAIN-CONTAINING PROTEIN"/>
    <property type="match status" value="1"/>
</dbReference>
<evidence type="ECO:0008006" key="3">
    <source>
        <dbReference type="Google" id="ProtNLM"/>
    </source>
</evidence>
<name>A0A9D4AHU9_9ROSI</name>
<reference evidence="1 2" key="1">
    <citation type="journal article" date="2021" name="Plant Biotechnol. J.">
        <title>Multi-omics assisted identification of the key and species-specific regulatory components of drought-tolerant mechanisms in Gossypium stocksii.</title>
        <authorList>
            <person name="Yu D."/>
            <person name="Ke L."/>
            <person name="Zhang D."/>
            <person name="Wu Y."/>
            <person name="Sun Y."/>
            <person name="Mei J."/>
            <person name="Sun J."/>
            <person name="Sun Y."/>
        </authorList>
    </citation>
    <scope>NUCLEOTIDE SEQUENCE [LARGE SCALE GENOMIC DNA]</scope>
    <source>
        <strain evidence="2">cv. E1</strain>
        <tissue evidence="1">Leaf</tissue>
    </source>
</reference>
<dbReference type="Proteomes" id="UP000828251">
    <property type="component" value="Unassembled WGS sequence"/>
</dbReference>
<dbReference type="OrthoDB" id="1002478at2759"/>
<evidence type="ECO:0000313" key="2">
    <source>
        <dbReference type="Proteomes" id="UP000828251"/>
    </source>
</evidence>
<accession>A0A9D4AHU9</accession>
<protein>
    <recommendedName>
        <fullName evidence="3">Endonuclease/exonuclease/phosphatase domain-containing protein</fullName>
    </recommendedName>
</protein>
<evidence type="ECO:0000313" key="1">
    <source>
        <dbReference type="EMBL" id="KAH1121098.1"/>
    </source>
</evidence>
<proteinExistence type="predicted"/>
<gene>
    <name evidence="1" type="ORF">J1N35_004258</name>
</gene>